<dbReference type="GO" id="GO:0004658">
    <property type="term" value="F:propionyl-CoA carboxylase activity"/>
    <property type="evidence" value="ECO:0007669"/>
    <property type="project" value="InterPro"/>
</dbReference>
<comment type="caution">
    <text evidence="2">The sequence shown here is derived from an EMBL/GenBank/DDBJ whole genome shotgun (WGS) entry which is preliminary data.</text>
</comment>
<name>A0AAE3YFQ0_9MICC</name>
<protein>
    <recommendedName>
        <fullName evidence="4">Acyl-CoA carboxylase subunit epsilon</fullName>
    </recommendedName>
</protein>
<dbReference type="GO" id="GO:0003989">
    <property type="term" value="F:acetyl-CoA carboxylase activity"/>
    <property type="evidence" value="ECO:0007669"/>
    <property type="project" value="InterPro"/>
</dbReference>
<dbReference type="AlphaFoldDB" id="A0AAE3YFQ0"/>
<evidence type="ECO:0000313" key="3">
    <source>
        <dbReference type="Proteomes" id="UP001247307"/>
    </source>
</evidence>
<dbReference type="RefSeq" id="WP_309851841.1">
    <property type="nucleotide sequence ID" value="NZ_BAAAIU010000020.1"/>
</dbReference>
<dbReference type="Pfam" id="PF13822">
    <property type="entry name" value="ACC_epsilon"/>
    <property type="match status" value="1"/>
</dbReference>
<dbReference type="InterPro" id="IPR032716">
    <property type="entry name" value="ACC_epsilon"/>
</dbReference>
<evidence type="ECO:0000313" key="2">
    <source>
        <dbReference type="EMBL" id="MDR6892589.1"/>
    </source>
</evidence>
<reference evidence="2" key="1">
    <citation type="submission" date="2023-07" db="EMBL/GenBank/DDBJ databases">
        <title>Sequencing the genomes of 1000 actinobacteria strains.</title>
        <authorList>
            <person name="Klenk H.-P."/>
        </authorList>
    </citation>
    <scope>NUCLEOTIDE SEQUENCE</scope>
    <source>
        <strain evidence="2">DSM 13988</strain>
    </source>
</reference>
<keyword evidence="3" id="KW-1185">Reference proteome</keyword>
<gene>
    <name evidence="2" type="ORF">J2S35_001529</name>
</gene>
<evidence type="ECO:0000256" key="1">
    <source>
        <dbReference type="SAM" id="MobiDB-lite"/>
    </source>
</evidence>
<organism evidence="2 3">
    <name type="scientific">Falsarthrobacter nasiphocae</name>
    <dbReference type="NCBI Taxonomy" id="189863"/>
    <lineage>
        <taxon>Bacteria</taxon>
        <taxon>Bacillati</taxon>
        <taxon>Actinomycetota</taxon>
        <taxon>Actinomycetes</taxon>
        <taxon>Micrococcales</taxon>
        <taxon>Micrococcaceae</taxon>
        <taxon>Falsarthrobacter</taxon>
    </lineage>
</organism>
<dbReference type="Proteomes" id="UP001247307">
    <property type="component" value="Unassembled WGS sequence"/>
</dbReference>
<sequence length="81" mass="8591">MSSVESSPVAEPAQPPRLSVVSGDITEEELAALTVVVMATGSYAPPPKTEPGPRSQARAFVRRALLALPNIPGPGSWRRKR</sequence>
<feature type="region of interest" description="Disordered" evidence="1">
    <location>
        <begin position="1"/>
        <end position="20"/>
    </location>
</feature>
<dbReference type="EMBL" id="JAVDUI010000001">
    <property type="protein sequence ID" value="MDR6892589.1"/>
    <property type="molecule type" value="Genomic_DNA"/>
</dbReference>
<accession>A0AAE3YFQ0</accession>
<proteinExistence type="predicted"/>
<evidence type="ECO:0008006" key="4">
    <source>
        <dbReference type="Google" id="ProtNLM"/>
    </source>
</evidence>